<dbReference type="AlphaFoldDB" id="A0A9P3GGL4"/>
<keyword evidence="4" id="KW-0539">Nucleus</keyword>
<evidence type="ECO:0000256" key="2">
    <source>
        <dbReference type="ARBA" id="ARBA00009993"/>
    </source>
</evidence>
<evidence type="ECO:0000313" key="7">
    <source>
        <dbReference type="Proteomes" id="UP000703269"/>
    </source>
</evidence>
<dbReference type="CDD" id="cd18321">
    <property type="entry name" value="BTB_POZ_EloC"/>
    <property type="match status" value="1"/>
</dbReference>
<name>A0A9P3GGL4_9APHY</name>
<comment type="caution">
    <text evidence="6">The sequence shown here is derived from an EMBL/GenBank/DDBJ whole genome shotgun (WGS) entry which is preliminary data.</text>
</comment>
<evidence type="ECO:0000259" key="5">
    <source>
        <dbReference type="Pfam" id="PF03931"/>
    </source>
</evidence>
<comment type="similarity">
    <text evidence="2">Belongs to the SKP1 family.</text>
</comment>
<dbReference type="FunFam" id="3.30.710.10:FF:000035">
    <property type="entry name" value="Elongin C transcription elongation factor"/>
    <property type="match status" value="1"/>
</dbReference>
<evidence type="ECO:0000256" key="4">
    <source>
        <dbReference type="ARBA" id="ARBA00023242"/>
    </source>
</evidence>
<accession>A0A9P3GGL4</accession>
<dbReference type="Gene3D" id="3.30.710.10">
    <property type="entry name" value="Potassium Channel Kv1.1, Chain A"/>
    <property type="match status" value="1"/>
</dbReference>
<dbReference type="InterPro" id="IPR016073">
    <property type="entry name" value="Skp1_comp_POZ"/>
</dbReference>
<dbReference type="Proteomes" id="UP000703269">
    <property type="component" value="Unassembled WGS sequence"/>
</dbReference>
<evidence type="ECO:0000313" key="6">
    <source>
        <dbReference type="EMBL" id="GJE93929.1"/>
    </source>
</evidence>
<organism evidence="6 7">
    <name type="scientific">Phanerochaete sordida</name>
    <dbReference type="NCBI Taxonomy" id="48140"/>
    <lineage>
        <taxon>Eukaryota</taxon>
        <taxon>Fungi</taxon>
        <taxon>Dikarya</taxon>
        <taxon>Basidiomycota</taxon>
        <taxon>Agaricomycotina</taxon>
        <taxon>Agaricomycetes</taxon>
        <taxon>Polyporales</taxon>
        <taxon>Phanerochaetaceae</taxon>
        <taxon>Phanerochaete</taxon>
    </lineage>
</organism>
<dbReference type="SUPFAM" id="SSF54695">
    <property type="entry name" value="POZ domain"/>
    <property type="match status" value="1"/>
</dbReference>
<dbReference type="OrthoDB" id="249087at2759"/>
<comment type="subcellular location">
    <subcellularLocation>
        <location evidence="1">Nucleus</location>
    </subcellularLocation>
</comment>
<evidence type="ECO:0000256" key="1">
    <source>
        <dbReference type="ARBA" id="ARBA00004123"/>
    </source>
</evidence>
<dbReference type="GO" id="GO:0006511">
    <property type="term" value="P:ubiquitin-dependent protein catabolic process"/>
    <property type="evidence" value="ECO:0007669"/>
    <property type="project" value="InterPro"/>
</dbReference>
<sequence>MADDLAMTNGKNPEDWIRLISTDGYSYLVKRKVAVMSGTLRNMLNNDFAEAASNTCPINERGIIVEKLCEYLQYKYTYENAAPRQDGPDFTDRIPPEIALELLVAADYYET</sequence>
<evidence type="ECO:0000256" key="3">
    <source>
        <dbReference type="ARBA" id="ARBA00021347"/>
    </source>
</evidence>
<dbReference type="PANTHER" id="PTHR20648">
    <property type="entry name" value="ELONGIN-C"/>
    <property type="match status" value="1"/>
</dbReference>
<reference evidence="6 7" key="1">
    <citation type="submission" date="2021-08" db="EMBL/GenBank/DDBJ databases">
        <title>Draft Genome Sequence of Phanerochaete sordida strain YK-624.</title>
        <authorList>
            <person name="Mori T."/>
            <person name="Dohra H."/>
            <person name="Suzuki T."/>
            <person name="Kawagishi H."/>
            <person name="Hirai H."/>
        </authorList>
    </citation>
    <scope>NUCLEOTIDE SEQUENCE [LARGE SCALE GENOMIC DNA]</scope>
    <source>
        <strain evidence="6 7">YK-624</strain>
    </source>
</reference>
<keyword evidence="7" id="KW-1185">Reference proteome</keyword>
<dbReference type="GO" id="GO:0005634">
    <property type="term" value="C:nucleus"/>
    <property type="evidence" value="ECO:0007669"/>
    <property type="project" value="UniProtKB-SubCell"/>
</dbReference>
<feature type="domain" description="SKP1 component POZ" evidence="5">
    <location>
        <begin position="16"/>
        <end position="74"/>
    </location>
</feature>
<dbReference type="InterPro" id="IPR001232">
    <property type="entry name" value="SKP1-like"/>
</dbReference>
<dbReference type="InterPro" id="IPR039948">
    <property type="entry name" value="ELC1"/>
</dbReference>
<dbReference type="SMART" id="SM00512">
    <property type="entry name" value="Skp1"/>
    <property type="match status" value="1"/>
</dbReference>
<gene>
    <name evidence="6" type="ORF">PsYK624_100940</name>
</gene>
<protein>
    <recommendedName>
        <fullName evidence="3">Elongin-C</fullName>
    </recommendedName>
</protein>
<dbReference type="Pfam" id="PF03931">
    <property type="entry name" value="Skp1_POZ"/>
    <property type="match status" value="1"/>
</dbReference>
<dbReference type="InterPro" id="IPR011333">
    <property type="entry name" value="SKP1/BTB/POZ_sf"/>
</dbReference>
<dbReference type="EMBL" id="BPQB01000036">
    <property type="protein sequence ID" value="GJE93929.1"/>
    <property type="molecule type" value="Genomic_DNA"/>
</dbReference>
<proteinExistence type="inferred from homology"/>